<accession>A0A1W2BFX3</accession>
<evidence type="ECO:0008006" key="3">
    <source>
        <dbReference type="Google" id="ProtNLM"/>
    </source>
</evidence>
<evidence type="ECO:0000313" key="2">
    <source>
        <dbReference type="Proteomes" id="UP000192634"/>
    </source>
</evidence>
<dbReference type="SUPFAM" id="SSF55811">
    <property type="entry name" value="Nudix"/>
    <property type="match status" value="1"/>
</dbReference>
<gene>
    <name evidence="1" type="ORF">SAMN06296429_10820</name>
</gene>
<dbReference type="Gene3D" id="3.90.79.10">
    <property type="entry name" value="Nucleoside Triphosphate Pyrophosphohydrolase"/>
    <property type="match status" value="1"/>
</dbReference>
<dbReference type="EMBL" id="FWXN01000008">
    <property type="protein sequence ID" value="SMC71746.1"/>
    <property type="molecule type" value="Genomic_DNA"/>
</dbReference>
<organism evidence="1 2">
    <name type="scientific">Janibacter indicus</name>
    <dbReference type="NCBI Taxonomy" id="857417"/>
    <lineage>
        <taxon>Bacteria</taxon>
        <taxon>Bacillati</taxon>
        <taxon>Actinomycetota</taxon>
        <taxon>Actinomycetes</taxon>
        <taxon>Micrococcales</taxon>
        <taxon>Intrasporangiaceae</taxon>
        <taxon>Janibacter</taxon>
    </lineage>
</organism>
<dbReference type="Proteomes" id="UP000192634">
    <property type="component" value="Unassembled WGS sequence"/>
</dbReference>
<dbReference type="AlphaFoldDB" id="A0A1W2BFX3"/>
<evidence type="ECO:0000313" key="1">
    <source>
        <dbReference type="EMBL" id="SMC71746.1"/>
    </source>
</evidence>
<protein>
    <recommendedName>
        <fullName evidence="3">NUDIX domain-containing protein</fullName>
    </recommendedName>
</protein>
<proteinExistence type="predicted"/>
<sequence length="56" mass="6038">MGRTDYVNDHKAPAANTVVPSVVAVVQSPDKRVLLIRKTDNNLWALPGDGHETGGR</sequence>
<reference evidence="1 2" key="1">
    <citation type="submission" date="2017-04" db="EMBL/GenBank/DDBJ databases">
        <authorList>
            <person name="Afonso C.L."/>
            <person name="Miller P.J."/>
            <person name="Scott M.A."/>
            <person name="Spackman E."/>
            <person name="Goraichik I."/>
            <person name="Dimitrov K.M."/>
            <person name="Suarez D.L."/>
            <person name="Swayne D.E."/>
        </authorList>
    </citation>
    <scope>NUCLEOTIDE SEQUENCE [LARGE SCALE GENOMIC DNA]</scope>
    <source>
        <strain evidence="1 2">CGMCC 1.12511</strain>
    </source>
</reference>
<dbReference type="InterPro" id="IPR015797">
    <property type="entry name" value="NUDIX_hydrolase-like_dom_sf"/>
</dbReference>
<name>A0A1W2BFX3_9MICO</name>